<keyword evidence="5" id="KW-1185">Reference proteome</keyword>
<dbReference type="PANTHER" id="PTHR24320">
    <property type="entry name" value="RETINOL DEHYDROGENASE"/>
    <property type="match status" value="1"/>
</dbReference>
<dbReference type="OrthoDB" id="191139at2759"/>
<dbReference type="GO" id="GO:0016491">
    <property type="term" value="F:oxidoreductase activity"/>
    <property type="evidence" value="ECO:0007669"/>
    <property type="project" value="UniProtKB-KW"/>
</dbReference>
<gene>
    <name evidence="4" type="ORF">B0T10DRAFT_609333</name>
</gene>
<dbReference type="InterPro" id="IPR036291">
    <property type="entry name" value="NAD(P)-bd_dom_sf"/>
</dbReference>
<dbReference type="Proteomes" id="UP000777438">
    <property type="component" value="Unassembled WGS sequence"/>
</dbReference>
<accession>A0A9P9AL85</accession>
<evidence type="ECO:0000313" key="5">
    <source>
        <dbReference type="Proteomes" id="UP000777438"/>
    </source>
</evidence>
<evidence type="ECO:0000256" key="2">
    <source>
        <dbReference type="ARBA" id="ARBA00022857"/>
    </source>
</evidence>
<evidence type="ECO:0000313" key="4">
    <source>
        <dbReference type="EMBL" id="KAH6880630.1"/>
    </source>
</evidence>
<dbReference type="Gene3D" id="3.40.50.720">
    <property type="entry name" value="NAD(P)-binding Rossmann-like Domain"/>
    <property type="match status" value="1"/>
</dbReference>
<organism evidence="4 5">
    <name type="scientific">Thelonectria olida</name>
    <dbReference type="NCBI Taxonomy" id="1576542"/>
    <lineage>
        <taxon>Eukaryota</taxon>
        <taxon>Fungi</taxon>
        <taxon>Dikarya</taxon>
        <taxon>Ascomycota</taxon>
        <taxon>Pezizomycotina</taxon>
        <taxon>Sordariomycetes</taxon>
        <taxon>Hypocreomycetidae</taxon>
        <taxon>Hypocreales</taxon>
        <taxon>Nectriaceae</taxon>
        <taxon>Thelonectria</taxon>
    </lineage>
</organism>
<dbReference type="EMBL" id="JAGPYM010000025">
    <property type="protein sequence ID" value="KAH6880630.1"/>
    <property type="molecule type" value="Genomic_DNA"/>
</dbReference>
<evidence type="ECO:0000256" key="3">
    <source>
        <dbReference type="ARBA" id="ARBA00023002"/>
    </source>
</evidence>
<comment type="similarity">
    <text evidence="1">Belongs to the short-chain dehydrogenases/reductases (SDR) family.</text>
</comment>
<dbReference type="AlphaFoldDB" id="A0A9P9AL85"/>
<dbReference type="PRINTS" id="PR00081">
    <property type="entry name" value="GDHRDH"/>
</dbReference>
<protein>
    <submittedName>
        <fullName evidence="4">Uncharacterized protein</fullName>
    </submittedName>
</protein>
<comment type="caution">
    <text evidence="4">The sequence shown here is derived from an EMBL/GenBank/DDBJ whole genome shotgun (WGS) entry which is preliminary data.</text>
</comment>
<dbReference type="PANTHER" id="PTHR24320:SF282">
    <property type="entry name" value="WW DOMAIN-CONTAINING OXIDOREDUCTASE"/>
    <property type="match status" value="1"/>
</dbReference>
<dbReference type="SUPFAM" id="SSF51735">
    <property type="entry name" value="NAD(P)-binding Rossmann-fold domains"/>
    <property type="match status" value="1"/>
</dbReference>
<reference evidence="4 5" key="1">
    <citation type="journal article" date="2021" name="Nat. Commun.">
        <title>Genetic determinants of endophytism in the Arabidopsis root mycobiome.</title>
        <authorList>
            <person name="Mesny F."/>
            <person name="Miyauchi S."/>
            <person name="Thiergart T."/>
            <person name="Pickel B."/>
            <person name="Atanasova L."/>
            <person name="Karlsson M."/>
            <person name="Huettel B."/>
            <person name="Barry K.W."/>
            <person name="Haridas S."/>
            <person name="Chen C."/>
            <person name="Bauer D."/>
            <person name="Andreopoulos W."/>
            <person name="Pangilinan J."/>
            <person name="LaButti K."/>
            <person name="Riley R."/>
            <person name="Lipzen A."/>
            <person name="Clum A."/>
            <person name="Drula E."/>
            <person name="Henrissat B."/>
            <person name="Kohler A."/>
            <person name="Grigoriev I.V."/>
            <person name="Martin F.M."/>
            <person name="Hacquard S."/>
        </authorList>
    </citation>
    <scope>NUCLEOTIDE SEQUENCE [LARGE SCALE GENOMIC DNA]</scope>
    <source>
        <strain evidence="4 5">MPI-CAGE-CH-0241</strain>
    </source>
</reference>
<evidence type="ECO:0000256" key="1">
    <source>
        <dbReference type="ARBA" id="ARBA00006484"/>
    </source>
</evidence>
<sequence>MSCKTEEFQISDIPNLHGYVAIVTGGNSGIGYETSLQLALRGARVYIASRSQERVSKAIAEMEKTSSTLDLRFLKLDLQDLESVKATAAEFISKEPRLDLLINNAGIMACPYELTKDGYEVQWQTCFLAHHALTLSLLPVLRAAAQQSPGSSNRVRVVNVASDAAIRMGPKSINYADPNMTDVTGRLAPWRRYGHCKQASIIAAKAISDHYRPIGITAYSVHPGIIQSNLQSHDTSMLGTLARAAMKIAPTSSAIDGARTSLYCATSPKAPSYAGCYLVPFGKVDTRVNNWLDDPVAVQKLWTLANEQLKQSGFTMAELYEK</sequence>
<dbReference type="InterPro" id="IPR002347">
    <property type="entry name" value="SDR_fam"/>
</dbReference>
<keyword evidence="2" id="KW-0521">NADP</keyword>
<proteinExistence type="inferred from homology"/>
<keyword evidence="3" id="KW-0560">Oxidoreductase</keyword>
<name>A0A9P9AL85_9HYPO</name>
<dbReference type="Pfam" id="PF00106">
    <property type="entry name" value="adh_short"/>
    <property type="match status" value="1"/>
</dbReference>